<dbReference type="Pfam" id="PF07310">
    <property type="entry name" value="PAS_5"/>
    <property type="match status" value="1"/>
</dbReference>
<comment type="caution">
    <text evidence="1">The sequence shown here is derived from an EMBL/GenBank/DDBJ whole genome shotgun (WGS) entry which is preliminary data.</text>
</comment>
<reference evidence="1 2" key="1">
    <citation type="submission" date="2017-11" db="EMBL/GenBank/DDBJ databases">
        <title>Draft genome sequence of Rhizobiales bacterium SY3-13.</title>
        <authorList>
            <person name="Sun C."/>
        </authorList>
    </citation>
    <scope>NUCLEOTIDE SEQUENCE [LARGE SCALE GENOMIC DNA]</scope>
    <source>
        <strain evidence="1 2">SY3-13</strain>
    </source>
</reference>
<protein>
    <recommendedName>
        <fullName evidence="3">PAS domain-containing protein</fullName>
    </recommendedName>
</protein>
<dbReference type="Proteomes" id="UP000229498">
    <property type="component" value="Unassembled WGS sequence"/>
</dbReference>
<gene>
    <name evidence="1" type="ORF">CVT23_00755</name>
</gene>
<evidence type="ECO:0008006" key="3">
    <source>
        <dbReference type="Google" id="ProtNLM"/>
    </source>
</evidence>
<evidence type="ECO:0000313" key="2">
    <source>
        <dbReference type="Proteomes" id="UP000229498"/>
    </source>
</evidence>
<dbReference type="AlphaFoldDB" id="A0A2M9G7K5"/>
<name>A0A2M9G7K5_9PROT</name>
<dbReference type="InterPro" id="IPR009922">
    <property type="entry name" value="DUF1457"/>
</dbReference>
<evidence type="ECO:0000313" key="1">
    <source>
        <dbReference type="EMBL" id="PJK31707.1"/>
    </source>
</evidence>
<dbReference type="EMBL" id="PHIG01000004">
    <property type="protein sequence ID" value="PJK31707.1"/>
    <property type="molecule type" value="Genomic_DNA"/>
</dbReference>
<organism evidence="1 2">
    <name type="scientific">Minwuia thermotolerans</name>
    <dbReference type="NCBI Taxonomy" id="2056226"/>
    <lineage>
        <taxon>Bacteria</taxon>
        <taxon>Pseudomonadati</taxon>
        <taxon>Pseudomonadota</taxon>
        <taxon>Alphaproteobacteria</taxon>
        <taxon>Minwuiales</taxon>
        <taxon>Minwuiaceae</taxon>
        <taxon>Minwuia</taxon>
    </lineage>
</organism>
<dbReference type="OrthoDB" id="7354362at2"/>
<accession>A0A2M9G7K5</accession>
<proteinExistence type="predicted"/>
<sequence>MADQPAAAPLDAQILALHQHVAASRHFVLHAVPEGRCSVIPLHRQAAAPPRRPVCTRRAEAVLGIGANVASRRRKACAMPARPEIIGLTGEPGPLCAALLDYWMERRGGRPMPARADLDPVDIPKLLPHIMLMDVLPGTGRMRFRLVGTRVVVMFGADNTGRYLDEVDFGEQRPAILESYGLALAHASPHHRRMGFINKDGVKFDMERLILPLSSDGGRHVDMLISLLDIKENIAG</sequence>
<keyword evidence="2" id="KW-1185">Reference proteome</keyword>